<feature type="domain" description="Peptidase M12A" evidence="4">
    <location>
        <begin position="169"/>
        <end position="316"/>
    </location>
</feature>
<keyword evidence="1 2" id="KW-0862">Zinc</keyword>
<feature type="binding site" evidence="1">
    <location>
        <position position="270"/>
    </location>
    <ligand>
        <name>Zn(2+)</name>
        <dbReference type="ChEBI" id="CHEBI:29105"/>
        <note>catalytic</note>
    </ligand>
</feature>
<dbReference type="PANTHER" id="PTHR10127:SF850">
    <property type="entry name" value="METALLOENDOPEPTIDASE"/>
    <property type="match status" value="1"/>
</dbReference>
<sequence>MYTDHYPNVLHATLTKQLKETMEKSSEQRETSKKKQSNANEIVITNATYIKIASVLFAAAGIAAIVVSTLSGSTDPCIEIRRSSTNGLQRNTCPEVECDFDVSLCSFSCPFGYEIDRDRCPVSCKCAVDTNSFQGDIQIDETQLPSFLKVYGYEEDDEYQEFSLQVGSAYIAKQRWNEEIEDQKNVIYFEMDRGIKSVPQAVKAIKEGHDELEKLSCFKFKPYLSSSDSSYVRYIRDYGCWARVGRQYNAASGQDVSIGRGCESWTTVAHELIHTFGFEHEQSRPDRDGYVKVNYENIRKGLMSLFLTLSQLLWIG</sequence>
<dbReference type="Gene3D" id="2.10.22.10">
    <property type="entry name" value="Antistasin, domain 1"/>
    <property type="match status" value="1"/>
</dbReference>
<dbReference type="Proteomes" id="UP001642483">
    <property type="component" value="Unassembled WGS sequence"/>
</dbReference>
<feature type="domain" description="Antistasin-like" evidence="3">
    <location>
        <begin position="93"/>
        <end position="126"/>
    </location>
</feature>
<evidence type="ECO:0000313" key="5">
    <source>
        <dbReference type="EMBL" id="CAK8679067.1"/>
    </source>
</evidence>
<comment type="caution">
    <text evidence="5">The sequence shown here is derived from an EMBL/GenBank/DDBJ whole genome shotgun (WGS) entry which is preliminary data.</text>
</comment>
<organism evidence="5 6">
    <name type="scientific">Clavelina lepadiformis</name>
    <name type="common">Light-bulb sea squirt</name>
    <name type="synonym">Ascidia lepadiformis</name>
    <dbReference type="NCBI Taxonomy" id="159417"/>
    <lineage>
        <taxon>Eukaryota</taxon>
        <taxon>Metazoa</taxon>
        <taxon>Chordata</taxon>
        <taxon>Tunicata</taxon>
        <taxon>Ascidiacea</taxon>
        <taxon>Aplousobranchia</taxon>
        <taxon>Clavelinidae</taxon>
        <taxon>Clavelina</taxon>
    </lineage>
</organism>
<dbReference type="InterPro" id="IPR006026">
    <property type="entry name" value="Peptidase_Metallo"/>
</dbReference>
<evidence type="ECO:0000313" key="6">
    <source>
        <dbReference type="Proteomes" id="UP001642483"/>
    </source>
</evidence>
<dbReference type="SMART" id="SM00235">
    <property type="entry name" value="ZnMc"/>
    <property type="match status" value="1"/>
</dbReference>
<dbReference type="InterPro" id="IPR004094">
    <property type="entry name" value="Antistasin-like"/>
</dbReference>
<comment type="cofactor">
    <cofactor evidence="1 2">
        <name>Zn(2+)</name>
        <dbReference type="ChEBI" id="CHEBI:29105"/>
    </cofactor>
    <text evidence="1 2">Binds 1 zinc ion per subunit.</text>
</comment>
<evidence type="ECO:0000259" key="4">
    <source>
        <dbReference type="PROSITE" id="PS51864"/>
    </source>
</evidence>
<proteinExistence type="predicted"/>
<reference evidence="5 6" key="1">
    <citation type="submission" date="2024-02" db="EMBL/GenBank/DDBJ databases">
        <authorList>
            <person name="Daric V."/>
            <person name="Darras S."/>
        </authorList>
    </citation>
    <scope>NUCLEOTIDE SEQUENCE [LARGE SCALE GENOMIC DNA]</scope>
</reference>
<feature type="disulfide bond" evidence="1">
    <location>
        <begin position="240"/>
        <end position="262"/>
    </location>
</feature>
<evidence type="ECO:0000256" key="2">
    <source>
        <dbReference type="RuleBase" id="RU361183"/>
    </source>
</evidence>
<dbReference type="InterPro" id="IPR001506">
    <property type="entry name" value="Peptidase_M12A"/>
</dbReference>
<dbReference type="SUPFAM" id="SSF55486">
    <property type="entry name" value="Metalloproteases ('zincins'), catalytic domain"/>
    <property type="match status" value="1"/>
</dbReference>
<keyword evidence="6" id="KW-1185">Reference proteome</keyword>
<evidence type="ECO:0000259" key="3">
    <source>
        <dbReference type="PROSITE" id="PS51252"/>
    </source>
</evidence>
<evidence type="ECO:0000256" key="1">
    <source>
        <dbReference type="PROSITE-ProRule" id="PRU01211"/>
    </source>
</evidence>
<feature type="binding site" evidence="1">
    <location>
        <position position="274"/>
    </location>
    <ligand>
        <name>Zn(2+)</name>
        <dbReference type="ChEBI" id="CHEBI:29105"/>
        <note>catalytic</note>
    </ligand>
</feature>
<dbReference type="Gene3D" id="3.40.390.10">
    <property type="entry name" value="Collagenase (Catalytic Domain)"/>
    <property type="match status" value="1"/>
</dbReference>
<name>A0ABP0FL22_CLALP</name>
<keyword evidence="1 2" id="KW-0378">Hydrolase</keyword>
<feature type="active site" evidence="1">
    <location>
        <position position="271"/>
    </location>
</feature>
<feature type="binding site" evidence="1">
    <location>
        <position position="280"/>
    </location>
    <ligand>
        <name>Zn(2+)</name>
        <dbReference type="ChEBI" id="CHEBI:29105"/>
        <note>catalytic</note>
    </ligand>
</feature>
<dbReference type="PROSITE" id="PS51864">
    <property type="entry name" value="ASTACIN"/>
    <property type="match status" value="1"/>
</dbReference>
<keyword evidence="1 2" id="KW-0479">Metal-binding</keyword>
<dbReference type="PROSITE" id="PS51252">
    <property type="entry name" value="ANTISTASIN"/>
    <property type="match status" value="1"/>
</dbReference>
<accession>A0ABP0FL22</accession>
<gene>
    <name evidence="5" type="ORF">CVLEPA_LOCUS9331</name>
</gene>
<keyword evidence="1" id="KW-1015">Disulfide bond</keyword>
<comment type="caution">
    <text evidence="1">Lacks conserved residue(s) required for the propagation of feature annotation.</text>
</comment>
<protein>
    <recommendedName>
        <fullName evidence="2">Metalloendopeptidase</fullName>
        <ecNumber evidence="2">3.4.24.-</ecNumber>
    </recommendedName>
</protein>
<dbReference type="PANTHER" id="PTHR10127">
    <property type="entry name" value="DISCOIDIN, CUB, EGF, LAMININ , AND ZINC METALLOPROTEASE DOMAIN CONTAINING"/>
    <property type="match status" value="1"/>
</dbReference>
<dbReference type="Pfam" id="PF01400">
    <property type="entry name" value="Astacin"/>
    <property type="match status" value="1"/>
</dbReference>
<dbReference type="PRINTS" id="PR00480">
    <property type="entry name" value="ASTACIN"/>
</dbReference>
<dbReference type="EC" id="3.4.24.-" evidence="2"/>
<keyword evidence="1 2" id="KW-0645">Protease</keyword>
<keyword evidence="1 2" id="KW-0482">Metalloprotease</keyword>
<dbReference type="EMBL" id="CAWYQH010000057">
    <property type="protein sequence ID" value="CAK8679067.1"/>
    <property type="molecule type" value="Genomic_DNA"/>
</dbReference>
<dbReference type="InterPro" id="IPR024079">
    <property type="entry name" value="MetalloPept_cat_dom_sf"/>
</dbReference>